<keyword evidence="1" id="KW-1133">Transmembrane helix</keyword>
<evidence type="ECO:0008006" key="6">
    <source>
        <dbReference type="Google" id="ProtNLM"/>
    </source>
</evidence>
<evidence type="ECO:0000259" key="2">
    <source>
        <dbReference type="Pfam" id="PF00534"/>
    </source>
</evidence>
<evidence type="ECO:0000259" key="3">
    <source>
        <dbReference type="Pfam" id="PF13579"/>
    </source>
</evidence>
<dbReference type="RefSeq" id="WP_201369363.1">
    <property type="nucleotide sequence ID" value="NZ_BNJG01000001.1"/>
</dbReference>
<protein>
    <recommendedName>
        <fullName evidence="6">Glycosyltransferase subfamily 4-like N-terminal domain-containing protein</fullName>
    </recommendedName>
</protein>
<dbReference type="Gene3D" id="3.40.50.2000">
    <property type="entry name" value="Glycogen Phosphorylase B"/>
    <property type="match status" value="2"/>
</dbReference>
<dbReference type="Pfam" id="PF13579">
    <property type="entry name" value="Glyco_trans_4_4"/>
    <property type="match status" value="1"/>
</dbReference>
<feature type="transmembrane region" description="Helical" evidence="1">
    <location>
        <begin position="64"/>
        <end position="86"/>
    </location>
</feature>
<comment type="caution">
    <text evidence="4">The sequence shown here is derived from an EMBL/GenBank/DDBJ whole genome shotgun (WGS) entry which is preliminary data.</text>
</comment>
<keyword evidence="1" id="KW-0472">Membrane</keyword>
<gene>
    <name evidence="4" type="ORF">KSB_09300</name>
</gene>
<evidence type="ECO:0000313" key="4">
    <source>
        <dbReference type="EMBL" id="GHO52455.1"/>
    </source>
</evidence>
<dbReference type="CDD" id="cd03794">
    <property type="entry name" value="GT4_WbuB-like"/>
    <property type="match status" value="1"/>
</dbReference>
<sequence length="419" mass="47647">MSAVRVGAVTFDWYPFDPLVRRISEAAVDGGDEVDVICLRQESEQKSEVYNGVRIFRLPMNRGFGQSLTLTLLSWAWFMLIAGWVLTLRHLRRRYDVIHVHNIPDFLVFSALIPRLLGAKVILHIQDTAPELMIAKASGRKGALIFRLACWQERISCAFAHSVVTVGWPFEELLLQRGVPQEKITIILNSADPKLFPEERRCTPPYTVAERTGQAETTPFIIMYHGTLAERNGMDIAIRALAQARQTVPQLRLDIKGRGEHLAYLKQLAQELGVQEHVVFTDPCAMEELVDFLLQGDVGIIPYRCNGFSELVLPTKAYEYAWMQRPMLASDTKAIRSMFGSESLILCDPERVESFAQAMIDLYQQPELRERLVTNALEDYTPYRWDAMAQRYRQLLRTLSGKSSPKGATKEVEVAISHH</sequence>
<dbReference type="Pfam" id="PF00534">
    <property type="entry name" value="Glycos_transf_1"/>
    <property type="match status" value="1"/>
</dbReference>
<feature type="domain" description="Glycosyl transferase family 1" evidence="2">
    <location>
        <begin position="215"/>
        <end position="377"/>
    </location>
</feature>
<dbReference type="InterPro" id="IPR001296">
    <property type="entry name" value="Glyco_trans_1"/>
</dbReference>
<feature type="domain" description="Glycosyltransferase subfamily 4-like N-terminal" evidence="3">
    <location>
        <begin position="20"/>
        <end position="189"/>
    </location>
</feature>
<dbReference type="SUPFAM" id="SSF53756">
    <property type="entry name" value="UDP-Glycosyltransferase/glycogen phosphorylase"/>
    <property type="match status" value="1"/>
</dbReference>
<dbReference type="Proteomes" id="UP000654345">
    <property type="component" value="Unassembled WGS sequence"/>
</dbReference>
<evidence type="ECO:0000313" key="5">
    <source>
        <dbReference type="Proteomes" id="UP000654345"/>
    </source>
</evidence>
<dbReference type="InterPro" id="IPR028098">
    <property type="entry name" value="Glyco_trans_4-like_N"/>
</dbReference>
<organism evidence="4 5">
    <name type="scientific">Ktedonobacter robiniae</name>
    <dbReference type="NCBI Taxonomy" id="2778365"/>
    <lineage>
        <taxon>Bacteria</taxon>
        <taxon>Bacillati</taxon>
        <taxon>Chloroflexota</taxon>
        <taxon>Ktedonobacteria</taxon>
        <taxon>Ktedonobacterales</taxon>
        <taxon>Ktedonobacteraceae</taxon>
        <taxon>Ktedonobacter</taxon>
    </lineage>
</organism>
<proteinExistence type="predicted"/>
<accession>A0ABQ3UIC2</accession>
<reference evidence="4 5" key="1">
    <citation type="journal article" date="2021" name="Int. J. Syst. Evol. Microbiol.">
        <title>Reticulibacter mediterranei gen. nov., sp. nov., within the new family Reticulibacteraceae fam. nov., and Ktedonospora formicarum gen. nov., sp. nov., Ktedonobacter robiniae sp. nov., Dictyobacter formicarum sp. nov. and Dictyobacter arantiisoli sp. nov., belonging to the class Ktedonobacteria.</title>
        <authorList>
            <person name="Yabe S."/>
            <person name="Zheng Y."/>
            <person name="Wang C.M."/>
            <person name="Sakai Y."/>
            <person name="Abe K."/>
            <person name="Yokota A."/>
            <person name="Donadio S."/>
            <person name="Cavaletti L."/>
            <person name="Monciardini P."/>
        </authorList>
    </citation>
    <scope>NUCLEOTIDE SEQUENCE [LARGE SCALE GENOMIC DNA]</scope>
    <source>
        <strain evidence="4 5">SOSP1-30</strain>
    </source>
</reference>
<name>A0ABQ3UIC2_9CHLR</name>
<keyword evidence="5" id="KW-1185">Reference proteome</keyword>
<keyword evidence="1" id="KW-0812">Transmembrane</keyword>
<evidence type="ECO:0000256" key="1">
    <source>
        <dbReference type="SAM" id="Phobius"/>
    </source>
</evidence>
<dbReference type="EMBL" id="BNJG01000001">
    <property type="protein sequence ID" value="GHO52455.1"/>
    <property type="molecule type" value="Genomic_DNA"/>
</dbReference>
<dbReference type="PANTHER" id="PTHR12526">
    <property type="entry name" value="GLYCOSYLTRANSFERASE"/>
    <property type="match status" value="1"/>
</dbReference>